<dbReference type="SUPFAM" id="SSF103473">
    <property type="entry name" value="MFS general substrate transporter"/>
    <property type="match status" value="1"/>
</dbReference>
<comment type="caution">
    <text evidence="8">The sequence shown here is derived from an EMBL/GenBank/DDBJ whole genome shotgun (WGS) entry which is preliminary data.</text>
</comment>
<evidence type="ECO:0000256" key="2">
    <source>
        <dbReference type="ARBA" id="ARBA00022448"/>
    </source>
</evidence>
<keyword evidence="3 6" id="KW-0812">Transmembrane</keyword>
<keyword evidence="5 6" id="KW-0472">Membrane</keyword>
<feature type="transmembrane region" description="Helical" evidence="6">
    <location>
        <begin position="113"/>
        <end position="134"/>
    </location>
</feature>
<comment type="subcellular location">
    <subcellularLocation>
        <location evidence="1">Membrane</location>
        <topology evidence="1">Multi-pass membrane protein</topology>
    </subcellularLocation>
</comment>
<accession>A0A7W6HXG4</accession>
<feature type="transmembrane region" description="Helical" evidence="6">
    <location>
        <begin position="85"/>
        <end position="107"/>
    </location>
</feature>
<evidence type="ECO:0000256" key="4">
    <source>
        <dbReference type="ARBA" id="ARBA00022989"/>
    </source>
</evidence>
<feature type="transmembrane region" description="Helical" evidence="6">
    <location>
        <begin position="271"/>
        <end position="297"/>
    </location>
</feature>
<dbReference type="GeneID" id="93102768"/>
<dbReference type="RefSeq" id="WP_124317864.1">
    <property type="nucleotide sequence ID" value="NZ_AP028155.1"/>
</dbReference>
<feature type="domain" description="Major facilitator superfamily (MFS) profile" evidence="7">
    <location>
        <begin position="19"/>
        <end position="456"/>
    </location>
</feature>
<dbReference type="PRINTS" id="PR01036">
    <property type="entry name" value="TCRTETB"/>
</dbReference>
<keyword evidence="9" id="KW-1185">Reference proteome</keyword>
<proteinExistence type="predicted"/>
<feature type="transmembrane region" description="Helical" evidence="6">
    <location>
        <begin position="431"/>
        <end position="454"/>
    </location>
</feature>
<feature type="transmembrane region" description="Helical" evidence="6">
    <location>
        <begin position="20"/>
        <end position="42"/>
    </location>
</feature>
<feature type="transmembrane region" description="Helical" evidence="6">
    <location>
        <begin position="363"/>
        <end position="381"/>
    </location>
</feature>
<dbReference type="GO" id="GO:0022857">
    <property type="term" value="F:transmembrane transporter activity"/>
    <property type="evidence" value="ECO:0007669"/>
    <property type="project" value="InterPro"/>
</dbReference>
<dbReference type="InterPro" id="IPR020846">
    <property type="entry name" value="MFS_dom"/>
</dbReference>
<dbReference type="PANTHER" id="PTHR42718">
    <property type="entry name" value="MAJOR FACILITATOR SUPERFAMILY MULTIDRUG TRANSPORTER MFSC"/>
    <property type="match status" value="1"/>
</dbReference>
<dbReference type="FunFam" id="1.20.1720.10:FF:000011">
    <property type="entry name" value="Transporter, major facilitator family"/>
    <property type="match status" value="1"/>
</dbReference>
<keyword evidence="2" id="KW-0813">Transport</keyword>
<feature type="transmembrane region" description="Helical" evidence="6">
    <location>
        <begin position="173"/>
        <end position="193"/>
    </location>
</feature>
<evidence type="ECO:0000256" key="6">
    <source>
        <dbReference type="SAM" id="Phobius"/>
    </source>
</evidence>
<feature type="transmembrane region" description="Helical" evidence="6">
    <location>
        <begin position="54"/>
        <end position="73"/>
    </location>
</feature>
<organism evidence="8 9">
    <name type="scientific">Butyricimonas faecihominis</name>
    <dbReference type="NCBI Taxonomy" id="1472416"/>
    <lineage>
        <taxon>Bacteria</taxon>
        <taxon>Pseudomonadati</taxon>
        <taxon>Bacteroidota</taxon>
        <taxon>Bacteroidia</taxon>
        <taxon>Bacteroidales</taxon>
        <taxon>Odoribacteraceae</taxon>
        <taxon>Butyricimonas</taxon>
    </lineage>
</organism>
<gene>
    <name evidence="8" type="ORF">GGR14_002557</name>
</gene>
<dbReference type="OrthoDB" id="9807274at2"/>
<dbReference type="GO" id="GO:0016020">
    <property type="term" value="C:membrane"/>
    <property type="evidence" value="ECO:0007669"/>
    <property type="project" value="UniProtKB-SubCell"/>
</dbReference>
<dbReference type="InterPro" id="IPR011701">
    <property type="entry name" value="MFS"/>
</dbReference>
<feature type="transmembrane region" description="Helical" evidence="6">
    <location>
        <begin position="402"/>
        <end position="425"/>
    </location>
</feature>
<sequence length="469" mass="49586">MSTKEVEWDGLPVPKRYWAILAIAMGITVSVLDGTIANVALPSIAEDLQATPSMSIWIVNAYQLAIVVSLLSLSSLGDILGYRRVYIGGLLIFSVTSLACALSNSLLTLTVARVFQGFGAAALASVNTSLIRIIYPKRHLGRGMGINALVVAVSAAGGPTIAAGILSVASWQWLFAINVPIVIVALILSFRFLPVNPVKRSGRKFDWISGLMNAFTFGLLIFSIEGFTHGVSLSVLLPGIGVVLLVGYFFVRRQLSQEYPLLPVDLLKIPIFSLSVGTSVCSFVAQMLAMVSLPFFLQHTLGLDEVATGLLLTPWPLATMIAAPLAGRLIERVHAGLLGGVGLSIFSAGLFLLAVFADQVSNAGIALFMAMCGFGFGLFQTPNNSILISSAPQNRSGGASGMLGMARLTGQTTGASLVALMFVVFPVDGTYASLYFAGGFATLAAIVSFTRVSLPEPEMLMTTKKKKTV</sequence>
<dbReference type="Gene3D" id="1.20.1720.10">
    <property type="entry name" value="Multidrug resistance protein D"/>
    <property type="match status" value="1"/>
</dbReference>
<protein>
    <submittedName>
        <fullName evidence="8">DHA2 family multidrug resistance protein-like MFS transporter</fullName>
    </submittedName>
</protein>
<feature type="transmembrane region" description="Helical" evidence="6">
    <location>
        <begin position="337"/>
        <end position="357"/>
    </location>
</feature>
<evidence type="ECO:0000256" key="3">
    <source>
        <dbReference type="ARBA" id="ARBA00022692"/>
    </source>
</evidence>
<dbReference type="EMBL" id="JACIES010000006">
    <property type="protein sequence ID" value="MBB4026756.1"/>
    <property type="molecule type" value="Genomic_DNA"/>
</dbReference>
<reference evidence="8 9" key="1">
    <citation type="submission" date="2020-08" db="EMBL/GenBank/DDBJ databases">
        <title>Genomic Encyclopedia of Type Strains, Phase IV (KMG-IV): sequencing the most valuable type-strain genomes for metagenomic binning, comparative biology and taxonomic classification.</title>
        <authorList>
            <person name="Goeker M."/>
        </authorList>
    </citation>
    <scope>NUCLEOTIDE SEQUENCE [LARGE SCALE GENOMIC DNA]</scope>
    <source>
        <strain evidence="8 9">DSM 105721</strain>
    </source>
</reference>
<feature type="transmembrane region" description="Helical" evidence="6">
    <location>
        <begin position="230"/>
        <end position="251"/>
    </location>
</feature>
<feature type="transmembrane region" description="Helical" evidence="6">
    <location>
        <begin position="309"/>
        <end position="330"/>
    </location>
</feature>
<evidence type="ECO:0000313" key="9">
    <source>
        <dbReference type="Proteomes" id="UP000546007"/>
    </source>
</evidence>
<evidence type="ECO:0000259" key="7">
    <source>
        <dbReference type="PROSITE" id="PS50850"/>
    </source>
</evidence>
<name>A0A7W6HXG4_9BACT</name>
<dbReference type="Proteomes" id="UP000546007">
    <property type="component" value="Unassembled WGS sequence"/>
</dbReference>
<evidence type="ECO:0000256" key="1">
    <source>
        <dbReference type="ARBA" id="ARBA00004141"/>
    </source>
</evidence>
<evidence type="ECO:0000256" key="5">
    <source>
        <dbReference type="ARBA" id="ARBA00023136"/>
    </source>
</evidence>
<dbReference type="PANTHER" id="PTHR42718:SF9">
    <property type="entry name" value="MAJOR FACILITATOR SUPERFAMILY MULTIDRUG TRANSPORTER MFSC"/>
    <property type="match status" value="1"/>
</dbReference>
<dbReference type="AlphaFoldDB" id="A0A7W6HXG4"/>
<dbReference type="PROSITE" id="PS50850">
    <property type="entry name" value="MFS"/>
    <property type="match status" value="1"/>
</dbReference>
<feature type="transmembrane region" description="Helical" evidence="6">
    <location>
        <begin position="146"/>
        <end position="167"/>
    </location>
</feature>
<evidence type="ECO:0000313" key="8">
    <source>
        <dbReference type="EMBL" id="MBB4026756.1"/>
    </source>
</evidence>
<keyword evidence="4 6" id="KW-1133">Transmembrane helix</keyword>
<feature type="transmembrane region" description="Helical" evidence="6">
    <location>
        <begin position="205"/>
        <end position="224"/>
    </location>
</feature>
<dbReference type="Gene3D" id="1.20.1250.20">
    <property type="entry name" value="MFS general substrate transporter like domains"/>
    <property type="match status" value="1"/>
</dbReference>
<dbReference type="Pfam" id="PF07690">
    <property type="entry name" value="MFS_1"/>
    <property type="match status" value="1"/>
</dbReference>
<dbReference type="FunFam" id="1.20.1250.20:FF:000168">
    <property type="entry name" value="Transporter, major facilitator family"/>
    <property type="match status" value="1"/>
</dbReference>
<dbReference type="InterPro" id="IPR036259">
    <property type="entry name" value="MFS_trans_sf"/>
</dbReference>
<dbReference type="CDD" id="cd17321">
    <property type="entry name" value="MFS_MMR_MDR_like"/>
    <property type="match status" value="1"/>
</dbReference>